<evidence type="ECO:0000256" key="5">
    <source>
        <dbReference type="ARBA" id="ARBA00023004"/>
    </source>
</evidence>
<dbReference type="Gene3D" id="2.60.40.1190">
    <property type="match status" value="1"/>
</dbReference>
<evidence type="ECO:0000256" key="2">
    <source>
        <dbReference type="ARBA" id="ARBA00022617"/>
    </source>
</evidence>
<evidence type="ECO:0000313" key="8">
    <source>
        <dbReference type="Proteomes" id="UP000316852"/>
    </source>
</evidence>
<comment type="caution">
    <text evidence="7">The sequence shown here is derived from an EMBL/GenBank/DDBJ whole genome shotgun (WGS) entry which is preliminary data.</text>
</comment>
<feature type="non-terminal residue" evidence="7">
    <location>
        <position position="1"/>
    </location>
</feature>
<dbReference type="EMBL" id="VBOW01000027">
    <property type="protein sequence ID" value="TMQ58938.1"/>
    <property type="molecule type" value="Genomic_DNA"/>
</dbReference>
<dbReference type="InterPro" id="IPR019020">
    <property type="entry name" value="Cyt-c552/DMSO_Rdtase_haem-bd"/>
</dbReference>
<evidence type="ECO:0000259" key="6">
    <source>
        <dbReference type="Pfam" id="PF09459"/>
    </source>
</evidence>
<proteinExistence type="predicted"/>
<name>A0A538T5P1_UNCEI</name>
<organism evidence="7 8">
    <name type="scientific">Eiseniibacteriota bacterium</name>
    <dbReference type="NCBI Taxonomy" id="2212470"/>
    <lineage>
        <taxon>Bacteria</taxon>
        <taxon>Candidatus Eiseniibacteriota</taxon>
    </lineage>
</organism>
<evidence type="ECO:0000256" key="4">
    <source>
        <dbReference type="ARBA" id="ARBA00022982"/>
    </source>
</evidence>
<dbReference type="AlphaFoldDB" id="A0A538T5P1"/>
<sequence>TSWHRSSIEEDQVVVEIFSDSLGSFPADNWRWGAGTTDPVFPSSTVEFLNAASDGDSLGQFTHPAAGFMEDRYDVGGGPVPDEGRLCYGENFTLYPNGIVPNYIAGKGSRDTRLNRGHPVAYTIWWFVRQALTACDSLNPIRVDDSSLRDKTWNPGDYVPSYWLIPPTGSQMDVLARGGWAAGKWNLEIRRRLDTGWSDDVQLVPGRRYAMRITVRDASSTRGSRSVLLPLHLRPR</sequence>
<evidence type="ECO:0000313" key="7">
    <source>
        <dbReference type="EMBL" id="TMQ58938.1"/>
    </source>
</evidence>
<keyword evidence="1" id="KW-0813">Transport</keyword>
<accession>A0A538T5P1</accession>
<keyword evidence="3" id="KW-0479">Metal-binding</keyword>
<keyword evidence="5" id="KW-0408">Iron</keyword>
<keyword evidence="4" id="KW-0249">Electron transport</keyword>
<dbReference type="Pfam" id="PF09459">
    <property type="entry name" value="EB_dh"/>
    <property type="match status" value="1"/>
</dbReference>
<keyword evidence="2" id="KW-0349">Heme</keyword>
<protein>
    <recommendedName>
        <fullName evidence="6">Cytochrome c-552/DMSO reductase-like haem-binding domain-containing protein</fullName>
    </recommendedName>
</protein>
<reference evidence="7 8" key="1">
    <citation type="journal article" date="2019" name="Nat. Microbiol.">
        <title>Mediterranean grassland soil C-N compound turnover is dependent on rainfall and depth, and is mediated by genomically divergent microorganisms.</title>
        <authorList>
            <person name="Diamond S."/>
            <person name="Andeer P.F."/>
            <person name="Li Z."/>
            <person name="Crits-Christoph A."/>
            <person name="Burstein D."/>
            <person name="Anantharaman K."/>
            <person name="Lane K.R."/>
            <person name="Thomas B.C."/>
            <person name="Pan C."/>
            <person name="Northen T.R."/>
            <person name="Banfield J.F."/>
        </authorList>
    </citation>
    <scope>NUCLEOTIDE SEQUENCE [LARGE SCALE GENOMIC DNA]</scope>
    <source>
        <strain evidence="7">WS_6</strain>
    </source>
</reference>
<evidence type="ECO:0000256" key="1">
    <source>
        <dbReference type="ARBA" id="ARBA00022448"/>
    </source>
</evidence>
<dbReference type="Proteomes" id="UP000316852">
    <property type="component" value="Unassembled WGS sequence"/>
</dbReference>
<gene>
    <name evidence="7" type="ORF">E6K76_06185</name>
</gene>
<feature type="domain" description="Cytochrome c-552/DMSO reductase-like haem-binding" evidence="6">
    <location>
        <begin position="145"/>
        <end position="224"/>
    </location>
</feature>
<evidence type="ECO:0000256" key="3">
    <source>
        <dbReference type="ARBA" id="ARBA00022723"/>
    </source>
</evidence>